<organism evidence="1">
    <name type="scientific">Mesocestoides corti</name>
    <name type="common">Flatworm</name>
    <dbReference type="NCBI Taxonomy" id="53468"/>
    <lineage>
        <taxon>Eukaryota</taxon>
        <taxon>Metazoa</taxon>
        <taxon>Spiralia</taxon>
        <taxon>Lophotrochozoa</taxon>
        <taxon>Platyhelminthes</taxon>
        <taxon>Cestoda</taxon>
        <taxon>Eucestoda</taxon>
        <taxon>Cyclophyllidea</taxon>
        <taxon>Mesocestoididae</taxon>
        <taxon>Mesocestoides</taxon>
    </lineage>
</organism>
<dbReference type="InterPro" id="IPR029382">
    <property type="entry name" value="NCU-G1"/>
</dbReference>
<reference evidence="1" key="1">
    <citation type="submission" date="2019-11" db="UniProtKB">
        <authorList>
            <consortium name="WormBaseParasite"/>
        </authorList>
    </citation>
    <scope>IDENTIFICATION</scope>
</reference>
<accession>A0A5K3EZY8</accession>
<dbReference type="Pfam" id="PF15065">
    <property type="entry name" value="NCU-G1"/>
    <property type="match status" value="1"/>
</dbReference>
<name>A0A5K3EZY8_MESCO</name>
<protein>
    <submittedName>
        <fullName evidence="1">Matrix protein</fullName>
    </submittedName>
</protein>
<proteinExistence type="predicted"/>
<dbReference type="WBParaSite" id="MCU_004453-RA">
    <property type="protein sequence ID" value="MCU_004453-RA"/>
    <property type="gene ID" value="MCU_004453"/>
</dbReference>
<evidence type="ECO:0000313" key="1">
    <source>
        <dbReference type="WBParaSite" id="MCU_004453-RA"/>
    </source>
</evidence>
<sequence>MHFFTAASGILGPPSIFIVKSPKSDANVYVNWTRLLDRHMYGGIKVEPSDEIYGLTYLSVVVFSDPDGYSDLWTASKSNKTYQEYYLSQLEYSLVRADPVPDPSTGLIHLVYRSDPRRRHKLLSNGGLIEVKVTISCKDTLQDLKAGIAFKSEISFHNLTIPHPTSKLGVGVVLFSNLSLTPSGDFQDAKSIISLPGKPNVPYQISSARLESEEEGLPLHSMPHEILLKSPSDRRRALTPVLFRPSPVGNLGGEGKVVPVTVLAGPRYPLRGSNQRRRLTRSIGKALYGEEFEQNFQKTKKGPLKKYPVGMRLQHFAFSARGQQAAAHISW</sequence>
<dbReference type="AlphaFoldDB" id="A0A5K3EZY8"/>